<evidence type="ECO:0000256" key="6">
    <source>
        <dbReference type="ARBA" id="ARBA00023136"/>
    </source>
</evidence>
<dbReference type="PANTHER" id="PTHR23517">
    <property type="entry name" value="RESISTANCE PROTEIN MDTM, PUTATIVE-RELATED-RELATED"/>
    <property type="match status" value="1"/>
</dbReference>
<evidence type="ECO:0000313" key="10">
    <source>
        <dbReference type="Proteomes" id="UP000660885"/>
    </source>
</evidence>
<dbReference type="Gene3D" id="1.20.1250.20">
    <property type="entry name" value="MFS general substrate transporter like domains"/>
    <property type="match status" value="2"/>
</dbReference>
<comment type="subcellular location">
    <subcellularLocation>
        <location evidence="1">Cell membrane</location>
        <topology evidence="1">Multi-pass membrane protein</topology>
    </subcellularLocation>
</comment>
<sequence length="383" mass="38499">MDATAADRASRDASITLGLTLPTDTVLYLLLPLHAATFGVTFAEAGLLLAANRLVRIAGYGWIARLYERRGPRTACALAVVGAALSSLGYAVLPGLWWLLAARLLWGLSFAALNIATQALATAEAGGAARRSGRSRAIIATGPMIGLVAGALIAEAYGPHLVFLLLAGIALTALPFALRLPGGQGEAVRGAPRFGLPARIDVWSFVQGMALDGVFVLGLSVLAALALGGAGQGAALAAGLALALRYASEIALGPAGGALADRFGAARMLILLSVASALALAAIGLGGLGLWVGALLVVLLRGLLQPLPAPVVAARNPGAERVPALARLATWRDLGAGAGPLAAGLLLPVLPPALVYGLTGLALLCAALALPGLMPETPAPRAR</sequence>
<dbReference type="EMBL" id="JAETWB010000001">
    <property type="protein sequence ID" value="MBL6076459.1"/>
    <property type="molecule type" value="Genomic_DNA"/>
</dbReference>
<dbReference type="PROSITE" id="PS50850">
    <property type="entry name" value="MFS"/>
    <property type="match status" value="1"/>
</dbReference>
<keyword evidence="3" id="KW-1003">Cell membrane</keyword>
<dbReference type="InterPro" id="IPR011701">
    <property type="entry name" value="MFS"/>
</dbReference>
<feature type="transmembrane region" description="Helical" evidence="7">
    <location>
        <begin position="26"/>
        <end position="50"/>
    </location>
</feature>
<dbReference type="SUPFAM" id="SSF103473">
    <property type="entry name" value="MFS general substrate transporter"/>
    <property type="match status" value="1"/>
</dbReference>
<organism evidence="9 10">
    <name type="scientific">Belnapia arida</name>
    <dbReference type="NCBI Taxonomy" id="2804533"/>
    <lineage>
        <taxon>Bacteria</taxon>
        <taxon>Pseudomonadati</taxon>
        <taxon>Pseudomonadota</taxon>
        <taxon>Alphaproteobacteria</taxon>
        <taxon>Acetobacterales</taxon>
        <taxon>Roseomonadaceae</taxon>
        <taxon>Belnapia</taxon>
    </lineage>
</organism>
<dbReference type="RefSeq" id="WP_202829653.1">
    <property type="nucleotide sequence ID" value="NZ_JAETWB010000001.1"/>
</dbReference>
<dbReference type="InterPro" id="IPR020846">
    <property type="entry name" value="MFS_dom"/>
</dbReference>
<reference evidence="9 10" key="1">
    <citation type="submission" date="2021-01" db="EMBL/GenBank/DDBJ databases">
        <title>Belnapia mucosa sp. nov. and Belnapia arida sp. nov., isolated from the Tabernas Desert (Almeria, Spain).</title>
        <authorList>
            <person name="Molina-Menor E."/>
            <person name="Vidal-Verdu A."/>
            <person name="Calonge A."/>
            <person name="Satari L."/>
            <person name="Pereto J."/>
            <person name="Porcar M."/>
        </authorList>
    </citation>
    <scope>NUCLEOTIDE SEQUENCE [LARGE SCALE GENOMIC DNA]</scope>
    <source>
        <strain evidence="9 10">T18</strain>
    </source>
</reference>
<comment type="caution">
    <text evidence="9">The sequence shown here is derived from an EMBL/GenBank/DDBJ whole genome shotgun (WGS) entry which is preliminary data.</text>
</comment>
<feature type="transmembrane region" description="Helical" evidence="7">
    <location>
        <begin position="71"/>
        <end position="90"/>
    </location>
</feature>
<feature type="transmembrane region" description="Helical" evidence="7">
    <location>
        <begin position="269"/>
        <end position="300"/>
    </location>
</feature>
<keyword evidence="2" id="KW-0813">Transport</keyword>
<protein>
    <submittedName>
        <fullName evidence="9">MFS transporter</fullName>
    </submittedName>
</protein>
<dbReference type="InterPro" id="IPR050171">
    <property type="entry name" value="MFS_Transporters"/>
</dbReference>
<keyword evidence="5 7" id="KW-1133">Transmembrane helix</keyword>
<feature type="transmembrane region" description="Helical" evidence="7">
    <location>
        <begin position="353"/>
        <end position="373"/>
    </location>
</feature>
<name>A0ABS1TVJ0_9PROT</name>
<evidence type="ECO:0000313" key="9">
    <source>
        <dbReference type="EMBL" id="MBL6076459.1"/>
    </source>
</evidence>
<gene>
    <name evidence="9" type="ORF">JMJ56_00495</name>
</gene>
<keyword evidence="6 7" id="KW-0472">Membrane</keyword>
<feature type="transmembrane region" description="Helical" evidence="7">
    <location>
        <begin position="137"/>
        <end position="154"/>
    </location>
</feature>
<evidence type="ECO:0000256" key="7">
    <source>
        <dbReference type="SAM" id="Phobius"/>
    </source>
</evidence>
<evidence type="ECO:0000256" key="1">
    <source>
        <dbReference type="ARBA" id="ARBA00004651"/>
    </source>
</evidence>
<dbReference type="Proteomes" id="UP000660885">
    <property type="component" value="Unassembled WGS sequence"/>
</dbReference>
<keyword evidence="4 7" id="KW-0812">Transmembrane</keyword>
<proteinExistence type="predicted"/>
<feature type="transmembrane region" description="Helical" evidence="7">
    <location>
        <begin position="160"/>
        <end position="181"/>
    </location>
</feature>
<keyword evidence="10" id="KW-1185">Reference proteome</keyword>
<dbReference type="Pfam" id="PF07690">
    <property type="entry name" value="MFS_1"/>
    <property type="match status" value="1"/>
</dbReference>
<evidence type="ECO:0000256" key="2">
    <source>
        <dbReference type="ARBA" id="ARBA00022448"/>
    </source>
</evidence>
<evidence type="ECO:0000256" key="5">
    <source>
        <dbReference type="ARBA" id="ARBA00022989"/>
    </source>
</evidence>
<accession>A0ABS1TVJ0</accession>
<evidence type="ECO:0000256" key="3">
    <source>
        <dbReference type="ARBA" id="ARBA00022475"/>
    </source>
</evidence>
<feature type="domain" description="Major facilitator superfamily (MFS) profile" evidence="8">
    <location>
        <begin position="1"/>
        <end position="378"/>
    </location>
</feature>
<dbReference type="InterPro" id="IPR036259">
    <property type="entry name" value="MFS_trans_sf"/>
</dbReference>
<evidence type="ECO:0000256" key="4">
    <source>
        <dbReference type="ARBA" id="ARBA00022692"/>
    </source>
</evidence>
<evidence type="ECO:0000259" key="8">
    <source>
        <dbReference type="PROSITE" id="PS50850"/>
    </source>
</evidence>